<dbReference type="OrthoDB" id="5498373at2"/>
<evidence type="ECO:0000256" key="3">
    <source>
        <dbReference type="ARBA" id="ARBA00008378"/>
    </source>
</evidence>
<dbReference type="EMBL" id="CP019646">
    <property type="protein sequence ID" value="AQQ70299.1"/>
    <property type="molecule type" value="Genomic_DNA"/>
</dbReference>
<keyword evidence="7" id="KW-1185">Reference proteome</keyword>
<dbReference type="KEGG" id="pbas:SMSP2_00643"/>
<dbReference type="STRING" id="1851148.SMSP2_00643"/>
<name>A0A1Q2MCB0_9BACT</name>
<keyword evidence="5" id="KW-0963">Cytoplasm</keyword>
<dbReference type="GO" id="GO:0043137">
    <property type="term" value="P:DNA replication, removal of RNA primer"/>
    <property type="evidence" value="ECO:0007669"/>
    <property type="project" value="TreeGrafter"/>
</dbReference>
<evidence type="ECO:0000256" key="5">
    <source>
        <dbReference type="ARBA" id="ARBA00022490"/>
    </source>
</evidence>
<comment type="subcellular location">
    <subcellularLocation>
        <location evidence="2">Cytoplasm</location>
    </subcellularLocation>
</comment>
<accession>A0A1Q2MCB0</accession>
<dbReference type="GO" id="GO:0005737">
    <property type="term" value="C:cytoplasm"/>
    <property type="evidence" value="ECO:0007669"/>
    <property type="project" value="UniProtKB-SubCell"/>
</dbReference>
<comment type="function">
    <text evidence="1">Endonuclease that specifically degrades the RNA of RNA-DNA hybrids.</text>
</comment>
<proteinExistence type="inferred from homology"/>
<dbReference type="PANTHER" id="PTHR10954">
    <property type="entry name" value="RIBONUCLEASE H2 SUBUNIT A"/>
    <property type="match status" value="1"/>
</dbReference>
<organism evidence="6 7">
    <name type="scientific">Limihaloglobus sulfuriphilus</name>
    <dbReference type="NCBI Taxonomy" id="1851148"/>
    <lineage>
        <taxon>Bacteria</taxon>
        <taxon>Pseudomonadati</taxon>
        <taxon>Planctomycetota</taxon>
        <taxon>Phycisphaerae</taxon>
        <taxon>Sedimentisphaerales</taxon>
        <taxon>Sedimentisphaeraceae</taxon>
        <taxon>Limihaloglobus</taxon>
    </lineage>
</organism>
<dbReference type="InterPro" id="IPR001352">
    <property type="entry name" value="RNase_HII/HIII"/>
</dbReference>
<dbReference type="RefSeq" id="WP_146684800.1">
    <property type="nucleotide sequence ID" value="NZ_CP019646.1"/>
</dbReference>
<dbReference type="InterPro" id="IPR036397">
    <property type="entry name" value="RNaseH_sf"/>
</dbReference>
<dbReference type="GO" id="GO:0032299">
    <property type="term" value="C:ribonuclease H2 complex"/>
    <property type="evidence" value="ECO:0007669"/>
    <property type="project" value="TreeGrafter"/>
</dbReference>
<evidence type="ECO:0000256" key="2">
    <source>
        <dbReference type="ARBA" id="ARBA00004496"/>
    </source>
</evidence>
<dbReference type="Gene3D" id="3.30.420.10">
    <property type="entry name" value="Ribonuclease H-like superfamily/Ribonuclease H"/>
    <property type="match status" value="2"/>
</dbReference>
<sequence length="318" mass="35753">MAIVCGIDEVGYGPLLGPLVIAAAAFNVPQERIRDDFWKMLEKSTSPVKKHLRGRLLVADSKKAYNRKSGTDNLRRTTLAALKALGANPASFSEMLELLSPATVGRLGRYPWYGGLGPKPIEFDDEIAIASKVFIEDMTSNRMSMASLKCECLDAGHYNELVAKFRNKASLSFSSVCSLIYDIYSRFDEENVYFMIDRQGGRTNYVPVLSRMFEGMQITVIRQNDRAGSYRLQCGRRNIFLHFSKGADSRFFPVSLASMAAKYLREIMIEELNKYFLNLVPGVEPTAGYYTDGSRFIKEIESVNASLLSPRELLVRSR</sequence>
<comment type="similarity">
    <text evidence="3">Belongs to the RNase HII family. RnhC subfamily.</text>
</comment>
<evidence type="ECO:0000313" key="7">
    <source>
        <dbReference type="Proteomes" id="UP000188181"/>
    </source>
</evidence>
<evidence type="ECO:0000256" key="4">
    <source>
        <dbReference type="ARBA" id="ARBA00021407"/>
    </source>
</evidence>
<reference evidence="7" key="1">
    <citation type="submission" date="2017-02" db="EMBL/GenBank/DDBJ databases">
        <title>Comparative genomics and description of representatives of a novel lineage of planctomycetes thriving in anoxic sediments.</title>
        <authorList>
            <person name="Spring S."/>
            <person name="Bunk B."/>
            <person name="Sproer C."/>
        </authorList>
    </citation>
    <scope>NUCLEOTIDE SEQUENCE [LARGE SCALE GENOMIC DNA]</scope>
    <source>
        <strain evidence="7">SM-Chi-D1</strain>
    </source>
</reference>
<dbReference type="Proteomes" id="UP000188181">
    <property type="component" value="Chromosome"/>
</dbReference>
<dbReference type="GO" id="GO:0046872">
    <property type="term" value="F:metal ion binding"/>
    <property type="evidence" value="ECO:0007669"/>
    <property type="project" value="UniProtKB-KW"/>
</dbReference>
<dbReference type="PANTHER" id="PTHR10954:SF23">
    <property type="entry name" value="RIBONUCLEASE"/>
    <property type="match status" value="1"/>
</dbReference>
<dbReference type="InterPro" id="IPR012337">
    <property type="entry name" value="RNaseH-like_sf"/>
</dbReference>
<protein>
    <recommendedName>
        <fullName evidence="4">Ribonuclease HIII</fullName>
    </recommendedName>
</protein>
<dbReference type="GO" id="GO:0006298">
    <property type="term" value="P:mismatch repair"/>
    <property type="evidence" value="ECO:0007669"/>
    <property type="project" value="TreeGrafter"/>
</dbReference>
<dbReference type="GO" id="GO:0004523">
    <property type="term" value="F:RNA-DNA hybrid ribonuclease activity"/>
    <property type="evidence" value="ECO:0007669"/>
    <property type="project" value="UniProtKB-EC"/>
</dbReference>
<dbReference type="AlphaFoldDB" id="A0A1Q2MCB0"/>
<evidence type="ECO:0000313" key="6">
    <source>
        <dbReference type="EMBL" id="AQQ70299.1"/>
    </source>
</evidence>
<evidence type="ECO:0000256" key="1">
    <source>
        <dbReference type="ARBA" id="ARBA00004065"/>
    </source>
</evidence>
<dbReference type="SUPFAM" id="SSF53098">
    <property type="entry name" value="Ribonuclease H-like"/>
    <property type="match status" value="1"/>
</dbReference>
<gene>
    <name evidence="6" type="ORF">SMSP2_00643</name>
</gene>
<dbReference type="GO" id="GO:0003723">
    <property type="term" value="F:RNA binding"/>
    <property type="evidence" value="ECO:0007669"/>
    <property type="project" value="InterPro"/>
</dbReference>